<dbReference type="Gene3D" id="1.10.10.10">
    <property type="entry name" value="Winged helix-like DNA-binding domain superfamily/Winged helix DNA-binding domain"/>
    <property type="match status" value="2"/>
</dbReference>
<comment type="similarity">
    <text evidence="1">Belongs to the AfsR/DnrI/RedD regulatory family.</text>
</comment>
<feature type="domain" description="OmpR/PhoB-type" evidence="8">
    <location>
        <begin position="77"/>
        <end position="179"/>
    </location>
</feature>
<dbReference type="SUPFAM" id="SSF46894">
    <property type="entry name" value="C-terminal effector domain of the bipartite response regulators"/>
    <property type="match status" value="1"/>
</dbReference>
<dbReference type="InterPro" id="IPR010982">
    <property type="entry name" value="Lambda_DNA-bd_dom_sf"/>
</dbReference>
<dbReference type="RefSeq" id="WP_132877295.1">
    <property type="nucleotide sequence ID" value="NZ_SLXQ01000004.1"/>
</dbReference>
<feature type="repeat" description="TPR" evidence="5">
    <location>
        <begin position="918"/>
        <end position="951"/>
    </location>
</feature>
<dbReference type="Pfam" id="PF03704">
    <property type="entry name" value="BTAD"/>
    <property type="match status" value="1"/>
</dbReference>
<dbReference type="PROSITE" id="PS50005">
    <property type="entry name" value="TPR"/>
    <property type="match status" value="2"/>
</dbReference>
<dbReference type="InterPro" id="IPR011990">
    <property type="entry name" value="TPR-like_helical_dom_sf"/>
</dbReference>
<reference evidence="9 10" key="1">
    <citation type="submission" date="2019-03" db="EMBL/GenBank/DDBJ databases">
        <title>Genomic Encyclopedia of Type Strains, Phase IV (KMG-IV): sequencing the most valuable type-strain genomes for metagenomic binning, comparative biology and taxonomic classification.</title>
        <authorList>
            <person name="Goeker M."/>
        </authorList>
    </citation>
    <scope>NUCLEOTIDE SEQUENCE [LARGE SCALE GENOMIC DNA]</scope>
    <source>
        <strain evidence="9 10">DSM 45765</strain>
    </source>
</reference>
<evidence type="ECO:0000259" key="8">
    <source>
        <dbReference type="PROSITE" id="PS51755"/>
    </source>
</evidence>
<dbReference type="InterPro" id="IPR001867">
    <property type="entry name" value="OmpR/PhoB-type_DNA-bd"/>
</dbReference>
<dbReference type="Gene3D" id="1.10.260.40">
    <property type="entry name" value="lambda repressor-like DNA-binding domains"/>
    <property type="match status" value="1"/>
</dbReference>
<gene>
    <name evidence="9" type="ORF">EV191_104145</name>
</gene>
<evidence type="ECO:0000313" key="10">
    <source>
        <dbReference type="Proteomes" id="UP000294911"/>
    </source>
</evidence>
<dbReference type="GO" id="GO:0043531">
    <property type="term" value="F:ADP binding"/>
    <property type="evidence" value="ECO:0007669"/>
    <property type="project" value="InterPro"/>
</dbReference>
<proteinExistence type="inferred from homology"/>
<dbReference type="SMART" id="SM00862">
    <property type="entry name" value="Trans_reg_C"/>
    <property type="match status" value="1"/>
</dbReference>
<protein>
    <submittedName>
        <fullName evidence="9">DNA-binding SARP family transcriptional activator</fullName>
    </submittedName>
</protein>
<keyword evidence="2" id="KW-0805">Transcription regulation</keyword>
<dbReference type="EMBL" id="SLXQ01000004">
    <property type="protein sequence ID" value="TCP53578.1"/>
    <property type="molecule type" value="Genomic_DNA"/>
</dbReference>
<dbReference type="SUPFAM" id="SSF48452">
    <property type="entry name" value="TPR-like"/>
    <property type="match status" value="3"/>
</dbReference>
<dbReference type="SUPFAM" id="SSF52540">
    <property type="entry name" value="P-loop containing nucleoside triphosphate hydrolases"/>
    <property type="match status" value="1"/>
</dbReference>
<dbReference type="InterPro" id="IPR016032">
    <property type="entry name" value="Sig_transdc_resp-reg_C-effctor"/>
</dbReference>
<evidence type="ECO:0000256" key="2">
    <source>
        <dbReference type="ARBA" id="ARBA00023015"/>
    </source>
</evidence>
<dbReference type="InterPro" id="IPR005158">
    <property type="entry name" value="BTAD"/>
</dbReference>
<accession>A0A4R2QX71</accession>
<dbReference type="PANTHER" id="PTHR35807:SF1">
    <property type="entry name" value="TRANSCRIPTIONAL REGULATOR REDD"/>
    <property type="match status" value="1"/>
</dbReference>
<dbReference type="InterPro" id="IPR001387">
    <property type="entry name" value="Cro/C1-type_HTH"/>
</dbReference>
<dbReference type="SUPFAM" id="SSF47413">
    <property type="entry name" value="lambda repressor-like DNA-binding domains"/>
    <property type="match status" value="1"/>
</dbReference>
<dbReference type="GO" id="GO:0000160">
    <property type="term" value="P:phosphorelay signal transduction system"/>
    <property type="evidence" value="ECO:0007669"/>
    <property type="project" value="InterPro"/>
</dbReference>
<feature type="repeat" description="TPR" evidence="5">
    <location>
        <begin position="876"/>
        <end position="909"/>
    </location>
</feature>
<dbReference type="PROSITE" id="PS51755">
    <property type="entry name" value="OMPR_PHOB"/>
    <property type="match status" value="1"/>
</dbReference>
<dbReference type="SMART" id="SM01043">
    <property type="entry name" value="BTAD"/>
    <property type="match status" value="1"/>
</dbReference>
<organism evidence="9 10">
    <name type="scientific">Tamaricihabitans halophyticus</name>
    <dbReference type="NCBI Taxonomy" id="1262583"/>
    <lineage>
        <taxon>Bacteria</taxon>
        <taxon>Bacillati</taxon>
        <taxon>Actinomycetota</taxon>
        <taxon>Actinomycetes</taxon>
        <taxon>Pseudonocardiales</taxon>
        <taxon>Pseudonocardiaceae</taxon>
        <taxon>Tamaricihabitans</taxon>
    </lineage>
</organism>
<dbReference type="InterPro" id="IPR019734">
    <property type="entry name" value="TPR_rpt"/>
</dbReference>
<dbReference type="SMART" id="SM00028">
    <property type="entry name" value="TPR"/>
    <property type="match status" value="7"/>
</dbReference>
<dbReference type="InterPro" id="IPR036388">
    <property type="entry name" value="WH-like_DNA-bd_sf"/>
</dbReference>
<comment type="caution">
    <text evidence="9">The sequence shown here is derived from an EMBL/GenBank/DDBJ whole genome shotgun (WGS) entry which is preliminary data.</text>
</comment>
<keyword evidence="10" id="KW-1185">Reference proteome</keyword>
<evidence type="ECO:0000256" key="6">
    <source>
        <dbReference type="PROSITE-ProRule" id="PRU01091"/>
    </source>
</evidence>
<dbReference type="CDD" id="cd00093">
    <property type="entry name" value="HTH_XRE"/>
    <property type="match status" value="1"/>
</dbReference>
<evidence type="ECO:0000313" key="9">
    <source>
        <dbReference type="EMBL" id="TCP53578.1"/>
    </source>
</evidence>
<dbReference type="Gene3D" id="1.25.40.10">
    <property type="entry name" value="Tetratricopeptide repeat domain"/>
    <property type="match status" value="4"/>
</dbReference>
<name>A0A4R2QX71_9PSEU</name>
<dbReference type="InterPro" id="IPR051677">
    <property type="entry name" value="AfsR-DnrI-RedD_regulator"/>
</dbReference>
<evidence type="ECO:0000256" key="5">
    <source>
        <dbReference type="PROSITE-ProRule" id="PRU00339"/>
    </source>
</evidence>
<dbReference type="InterPro" id="IPR027417">
    <property type="entry name" value="P-loop_NTPase"/>
</dbReference>
<evidence type="ECO:0000256" key="4">
    <source>
        <dbReference type="ARBA" id="ARBA00023163"/>
    </source>
</evidence>
<dbReference type="GO" id="GO:0006355">
    <property type="term" value="P:regulation of DNA-templated transcription"/>
    <property type="evidence" value="ECO:0007669"/>
    <property type="project" value="InterPro"/>
</dbReference>
<dbReference type="Pfam" id="PF13424">
    <property type="entry name" value="TPR_12"/>
    <property type="match status" value="2"/>
</dbReference>
<dbReference type="OrthoDB" id="4507225at2"/>
<dbReference type="SMART" id="SM00530">
    <property type="entry name" value="HTH_XRE"/>
    <property type="match status" value="1"/>
</dbReference>
<evidence type="ECO:0000259" key="7">
    <source>
        <dbReference type="PROSITE" id="PS50943"/>
    </source>
</evidence>
<dbReference type="PANTHER" id="PTHR35807">
    <property type="entry name" value="TRANSCRIPTIONAL REGULATOR REDD-RELATED"/>
    <property type="match status" value="1"/>
</dbReference>
<dbReference type="Pfam" id="PF00486">
    <property type="entry name" value="Trans_reg_C"/>
    <property type="match status" value="1"/>
</dbReference>
<dbReference type="GO" id="GO:0003677">
    <property type="term" value="F:DNA binding"/>
    <property type="evidence" value="ECO:0007669"/>
    <property type="project" value="UniProtKB-UniRule"/>
</dbReference>
<keyword evidence="4" id="KW-0804">Transcription</keyword>
<dbReference type="Pfam" id="PF13560">
    <property type="entry name" value="HTH_31"/>
    <property type="match status" value="1"/>
</dbReference>
<dbReference type="CDD" id="cd15831">
    <property type="entry name" value="BTAD"/>
    <property type="match status" value="1"/>
</dbReference>
<keyword evidence="3 6" id="KW-0238">DNA-binding</keyword>
<feature type="DNA-binding region" description="OmpR/PhoB-type" evidence="6">
    <location>
        <begin position="77"/>
        <end position="179"/>
    </location>
</feature>
<evidence type="ECO:0000256" key="3">
    <source>
        <dbReference type="ARBA" id="ARBA00023125"/>
    </source>
</evidence>
<dbReference type="Proteomes" id="UP000294911">
    <property type="component" value="Unassembled WGS sequence"/>
</dbReference>
<feature type="domain" description="HTH cro/C1-type" evidence="7">
    <location>
        <begin position="12"/>
        <end position="70"/>
    </location>
</feature>
<evidence type="ECO:0000256" key="1">
    <source>
        <dbReference type="ARBA" id="ARBA00005820"/>
    </source>
</evidence>
<dbReference type="AlphaFoldDB" id="A0A4R2QX71"/>
<dbReference type="PROSITE" id="PS50293">
    <property type="entry name" value="TPR_REGION"/>
    <property type="match status" value="1"/>
</dbReference>
<dbReference type="PRINTS" id="PR00364">
    <property type="entry name" value="DISEASERSIST"/>
</dbReference>
<dbReference type="PROSITE" id="PS50943">
    <property type="entry name" value="HTH_CROC1"/>
    <property type="match status" value="1"/>
</dbReference>
<keyword evidence="5" id="KW-0802">TPR repeat</keyword>
<sequence>MVRGPGRLGERIREFRSRAELTQQKTADLAGMSVASLRDLEQGRVVRPRASTIRRLADTLALSRTETDELLRIGLGDTQLSTGPTIDVLGPLRVIVDGQVVDPGSETQRALLCLLALSPNVSVSKETLVEVLWGEYPPATAADLLQTRMSRLRRRLQPARSSDEAPMITATRGGYQLTAIDEQVDLLQFRRSVSRARQSRQNGDLVAACEQFQDAVRHWRGEPLTEVPVIRGLPAATALVQDYRAVAVEYATVAAELGRHEDVLPLLQDAARAEPLHEAVHAALMIALAGCGQQASAMSTYARIRERLVDELGADPGPVLVEANQRIMRHEVLKAELAPVTAHRQIPADTEEFSGREPELRALQEQLIERGEQHRTGRIAVIEGSGGVGKTKLAVRFAHQQLAAGRFADIQLYVDLHGHSDQPPAEPAAVLAAFLQLLDVTGGQIPADIAGRAALYRDRLYAKNALIIMDNAANEEQVQPLLPAGPANLVLVTSRRTLAVDGAYTMPIPVFSGEEAERLLRRIVGDRRVSAEPTAAQRVVTLCGHLPLAIALAVRRLQARSSWTFADLADRLAESSDRLTELAAGSRQLRSVFDLSYQALSSDEQRVFRLLALCPGDDLDATAMAVLADIRPNRAQRLLDRLVDEYLLDTSSGDRYHPHDLVREYASQLVAAFESAPERTAATTRLVEYYLHATDRAVQLLKQTRWRAQLVGHASPSVPAFSTPQAATSWLEANRAAVTTSVGLAVEHGLPTHAWQLAQTIRVYLQLHGQTQDWVQTHQVALNASIEAGDLVGEAVTRTFLGAAMIYQSQPHLAVEHLDRALELHKSNGERHLEMSTLGWLANVYYRLGKFEKALDYNMRAAPLVGSNEPDMHREVRIRNNAGLLLATLGRFPEALDNYQRALDVARQSDLTDSEGESVALANMGDSYRQLGRHDEALEILRRALRIAMERGQLPQQAYVRHRLGLAYRDHGLVEQALPQLAEAREVIGRVHAPVTECEILTELGDTYRVGGELDQAREYLRGALAMAVETRERRLEARALEAVGELHYVRGDTAFAQDHWQQAYALYVELGVAGADRVRRRLVGQADTGASG</sequence>